<dbReference type="AlphaFoldDB" id="A0A9D1L932"/>
<name>A0A9D1L932_9FIRM</name>
<evidence type="ECO:0000259" key="4">
    <source>
        <dbReference type="SMART" id="SM00079"/>
    </source>
</evidence>
<proteinExistence type="predicted"/>
<evidence type="ECO:0000259" key="3">
    <source>
        <dbReference type="SMART" id="SM00062"/>
    </source>
</evidence>
<dbReference type="PROSITE" id="PS51257">
    <property type="entry name" value="PROKAR_LIPOPROTEIN"/>
    <property type="match status" value="1"/>
</dbReference>
<dbReference type="SUPFAM" id="SSF53850">
    <property type="entry name" value="Periplasmic binding protein-like II"/>
    <property type="match status" value="1"/>
</dbReference>
<dbReference type="PANTHER" id="PTHR35936:SF17">
    <property type="entry name" value="ARGININE-BINDING EXTRACELLULAR PROTEIN ARTP"/>
    <property type="match status" value="1"/>
</dbReference>
<dbReference type="CDD" id="cd13624">
    <property type="entry name" value="PBP2_Arg_Lys_His"/>
    <property type="match status" value="1"/>
</dbReference>
<feature type="chain" id="PRO_5038583262" evidence="2">
    <location>
        <begin position="23"/>
        <end position="262"/>
    </location>
</feature>
<accession>A0A9D1L932</accession>
<dbReference type="PANTHER" id="PTHR35936">
    <property type="entry name" value="MEMBRANE-BOUND LYTIC MUREIN TRANSGLYCOSYLASE F"/>
    <property type="match status" value="1"/>
</dbReference>
<evidence type="ECO:0000256" key="1">
    <source>
        <dbReference type="ARBA" id="ARBA00022729"/>
    </source>
</evidence>
<dbReference type="Proteomes" id="UP000824091">
    <property type="component" value="Unassembled WGS sequence"/>
</dbReference>
<dbReference type="Gene3D" id="3.40.190.10">
    <property type="entry name" value="Periplasmic binding protein-like II"/>
    <property type="match status" value="2"/>
</dbReference>
<comment type="caution">
    <text evidence="5">The sequence shown here is derived from an EMBL/GenBank/DDBJ whole genome shotgun (WGS) entry which is preliminary data.</text>
</comment>
<dbReference type="InterPro" id="IPR001320">
    <property type="entry name" value="Iontro_rcpt_C"/>
</dbReference>
<reference evidence="5" key="2">
    <citation type="journal article" date="2021" name="PeerJ">
        <title>Extensive microbial diversity within the chicken gut microbiome revealed by metagenomics and culture.</title>
        <authorList>
            <person name="Gilroy R."/>
            <person name="Ravi A."/>
            <person name="Getino M."/>
            <person name="Pursley I."/>
            <person name="Horton D.L."/>
            <person name="Alikhan N.F."/>
            <person name="Baker D."/>
            <person name="Gharbi K."/>
            <person name="Hall N."/>
            <person name="Watson M."/>
            <person name="Adriaenssens E.M."/>
            <person name="Foster-Nyarko E."/>
            <person name="Jarju S."/>
            <person name="Secka A."/>
            <person name="Antonio M."/>
            <person name="Oren A."/>
            <person name="Chaudhuri R.R."/>
            <person name="La Ragione R."/>
            <person name="Hildebrand F."/>
            <person name="Pallen M.J."/>
        </authorList>
    </citation>
    <scope>NUCLEOTIDE SEQUENCE</scope>
    <source>
        <strain evidence="5">11300</strain>
    </source>
</reference>
<dbReference type="Pfam" id="PF00497">
    <property type="entry name" value="SBP_bac_3"/>
    <property type="match status" value="1"/>
</dbReference>
<protein>
    <submittedName>
        <fullName evidence="5">Basic amino acid ABC transporter substrate-binding protein</fullName>
    </submittedName>
</protein>
<feature type="domain" description="Ionotropic glutamate receptor C-terminal" evidence="4">
    <location>
        <begin position="38"/>
        <end position="260"/>
    </location>
</feature>
<sequence>MKKSIKIISIMMIAVIAMLSLAGCGSDEGTDASGDIPTYIAITEPTYAPFESTDDDGNLVGFDMDLLNAIAEDQGFKVEYQIFEFDALIPAVQAGNADIIAAAMNVTDERAEQVDFSEKYFDSGKVIVVTADNTTISGVDDLTADMSVAAQIGTTEGEYVQELAADGTIAEAVILNQTTQCIMQLQNGDVDAVILDAPVAQYYFNLYDDIKLIDALIDPAPMAFAVAKGNDDLLEKINAGLANVKENGTYDELYAKWIEGQE</sequence>
<dbReference type="EMBL" id="DVMO01000081">
    <property type="protein sequence ID" value="HIU27787.1"/>
    <property type="molecule type" value="Genomic_DNA"/>
</dbReference>
<evidence type="ECO:0000256" key="2">
    <source>
        <dbReference type="SAM" id="SignalP"/>
    </source>
</evidence>
<feature type="domain" description="Solute-binding protein family 3/N-terminal" evidence="3">
    <location>
        <begin position="38"/>
        <end position="261"/>
    </location>
</feature>
<evidence type="ECO:0000313" key="5">
    <source>
        <dbReference type="EMBL" id="HIU27787.1"/>
    </source>
</evidence>
<dbReference type="InterPro" id="IPR001638">
    <property type="entry name" value="Solute-binding_3/MltF_N"/>
</dbReference>
<dbReference type="GO" id="GO:0015276">
    <property type="term" value="F:ligand-gated monoatomic ion channel activity"/>
    <property type="evidence" value="ECO:0007669"/>
    <property type="project" value="InterPro"/>
</dbReference>
<feature type="signal peptide" evidence="2">
    <location>
        <begin position="1"/>
        <end position="22"/>
    </location>
</feature>
<keyword evidence="1 2" id="KW-0732">Signal</keyword>
<gene>
    <name evidence="5" type="ORF">IAD16_05360</name>
</gene>
<reference evidence="5" key="1">
    <citation type="submission" date="2020-10" db="EMBL/GenBank/DDBJ databases">
        <authorList>
            <person name="Gilroy R."/>
        </authorList>
    </citation>
    <scope>NUCLEOTIDE SEQUENCE</scope>
    <source>
        <strain evidence="5">11300</strain>
    </source>
</reference>
<dbReference type="SMART" id="SM00079">
    <property type="entry name" value="PBPe"/>
    <property type="match status" value="1"/>
</dbReference>
<dbReference type="SMART" id="SM00062">
    <property type="entry name" value="PBPb"/>
    <property type="match status" value="1"/>
</dbReference>
<evidence type="ECO:0000313" key="6">
    <source>
        <dbReference type="Proteomes" id="UP000824091"/>
    </source>
</evidence>
<organism evidence="5 6">
    <name type="scientific">Candidatus Fimisoma avicola</name>
    <dbReference type="NCBI Taxonomy" id="2840826"/>
    <lineage>
        <taxon>Bacteria</taxon>
        <taxon>Bacillati</taxon>
        <taxon>Bacillota</taxon>
        <taxon>Clostridia</taxon>
        <taxon>Eubacteriales</taxon>
        <taxon>Candidatus Fimisoma</taxon>
    </lineage>
</organism>
<dbReference type="GO" id="GO:0016020">
    <property type="term" value="C:membrane"/>
    <property type="evidence" value="ECO:0007669"/>
    <property type="project" value="InterPro"/>
</dbReference>